<proteinExistence type="predicted"/>
<name>A0A381ZKZ9_9ZZZZ</name>
<feature type="non-terminal residue" evidence="1">
    <location>
        <position position="24"/>
    </location>
</feature>
<sequence length="24" mass="2529">MLLGGLSERPDAAAEVVLFLQDAL</sequence>
<reference evidence="1" key="1">
    <citation type="submission" date="2018-05" db="EMBL/GenBank/DDBJ databases">
        <authorList>
            <person name="Lanie J.A."/>
            <person name="Ng W.-L."/>
            <person name="Kazmierczak K.M."/>
            <person name="Andrzejewski T.M."/>
            <person name="Davidsen T.M."/>
            <person name="Wayne K.J."/>
            <person name="Tettelin H."/>
            <person name="Glass J.I."/>
            <person name="Rusch D."/>
            <person name="Podicherti R."/>
            <person name="Tsui H.-C.T."/>
            <person name="Winkler M.E."/>
        </authorList>
    </citation>
    <scope>NUCLEOTIDE SEQUENCE</scope>
</reference>
<organism evidence="1">
    <name type="scientific">marine metagenome</name>
    <dbReference type="NCBI Taxonomy" id="408172"/>
    <lineage>
        <taxon>unclassified sequences</taxon>
        <taxon>metagenomes</taxon>
        <taxon>ecological metagenomes</taxon>
    </lineage>
</organism>
<accession>A0A381ZKZ9</accession>
<evidence type="ECO:0000313" key="1">
    <source>
        <dbReference type="EMBL" id="SVA90018.1"/>
    </source>
</evidence>
<dbReference type="AlphaFoldDB" id="A0A381ZKZ9"/>
<protein>
    <submittedName>
        <fullName evidence="1">Uncharacterized protein</fullName>
    </submittedName>
</protein>
<gene>
    <name evidence="1" type="ORF">METZ01_LOCUS142872</name>
</gene>
<dbReference type="EMBL" id="UINC01021766">
    <property type="protein sequence ID" value="SVA90018.1"/>
    <property type="molecule type" value="Genomic_DNA"/>
</dbReference>